<dbReference type="InterPro" id="IPR048067">
    <property type="entry name" value="BREX_3_BrxF"/>
</dbReference>
<reference evidence="1" key="1">
    <citation type="submission" date="2020-09" db="EMBL/GenBank/DDBJ databases">
        <title>Bacillus faecalis sp. nov., a moderately halophilic bacterium isolated from cow faeces.</title>
        <authorList>
            <person name="Jiang L."/>
            <person name="Lee J."/>
        </authorList>
    </citation>
    <scope>NUCLEOTIDE SEQUENCE</scope>
    <source>
        <strain evidence="1">AGMB 02131</strain>
    </source>
</reference>
<dbReference type="NCBIfam" id="NF033453">
    <property type="entry name" value="BREX_3_BrxF"/>
    <property type="match status" value="1"/>
</dbReference>
<dbReference type="AlphaFoldDB" id="A0A927CUX3"/>
<name>A0A927CUX3_9BACI</name>
<protein>
    <submittedName>
        <fullName evidence="1">BREX-3 system P-loop-containing protein BrxF</fullName>
    </submittedName>
</protein>
<organism evidence="1 2">
    <name type="scientific">Peribacillus faecalis</name>
    <dbReference type="NCBI Taxonomy" id="2772559"/>
    <lineage>
        <taxon>Bacteria</taxon>
        <taxon>Bacillati</taxon>
        <taxon>Bacillota</taxon>
        <taxon>Bacilli</taxon>
        <taxon>Bacillales</taxon>
        <taxon>Bacillaceae</taxon>
        <taxon>Peribacillus</taxon>
    </lineage>
</organism>
<proteinExistence type="predicted"/>
<comment type="caution">
    <text evidence="1">The sequence shown here is derived from an EMBL/GenBank/DDBJ whole genome shotgun (WGS) entry which is preliminary data.</text>
</comment>
<gene>
    <name evidence="1" type="primary">brxF</name>
    <name evidence="1" type="ORF">IEO70_06065</name>
</gene>
<dbReference type="RefSeq" id="WP_190997470.1">
    <property type="nucleotide sequence ID" value="NZ_JACXSI010000012.1"/>
</dbReference>
<keyword evidence="2" id="KW-1185">Reference proteome</keyword>
<dbReference type="EMBL" id="JACXSI010000012">
    <property type="protein sequence ID" value="MBD3107926.1"/>
    <property type="molecule type" value="Genomic_DNA"/>
</dbReference>
<evidence type="ECO:0000313" key="2">
    <source>
        <dbReference type="Proteomes" id="UP000602076"/>
    </source>
</evidence>
<accession>A0A927CUX3</accession>
<sequence length="145" mass="17310">MNTGDLLGEIKDLHDQYHKLIFLCKEVNIEQVLESKQLEFETINLNFLLSEKLLMLSIREYPLYVEEYVRSFCKDKDKIYCLQHIEILFDKSLEVNPIRLFENISKQYCLIVHWPGEYKHNSLCYAESGHPEHFICTNFEGKVIY</sequence>
<dbReference type="Proteomes" id="UP000602076">
    <property type="component" value="Unassembled WGS sequence"/>
</dbReference>
<evidence type="ECO:0000313" key="1">
    <source>
        <dbReference type="EMBL" id="MBD3107926.1"/>
    </source>
</evidence>